<dbReference type="InterPro" id="IPR005545">
    <property type="entry name" value="YCII"/>
</dbReference>
<dbReference type="RefSeq" id="WP_092404209.1">
    <property type="nucleotide sequence ID" value="NZ_FOVF01000002.1"/>
</dbReference>
<dbReference type="STRING" id="578942.SAMN05216289_10239"/>
<dbReference type="PANTHER" id="PTHR35174:SF3">
    <property type="entry name" value="BLL7171 PROTEIN"/>
    <property type="match status" value="1"/>
</dbReference>
<dbReference type="PANTHER" id="PTHR35174">
    <property type="entry name" value="BLL7171 PROTEIN-RELATED"/>
    <property type="match status" value="1"/>
</dbReference>
<dbReference type="Pfam" id="PF03795">
    <property type="entry name" value="YCII"/>
    <property type="match status" value="1"/>
</dbReference>
<organism evidence="3 4">
    <name type="scientific">Dokdonella immobilis</name>
    <dbReference type="NCBI Taxonomy" id="578942"/>
    <lineage>
        <taxon>Bacteria</taxon>
        <taxon>Pseudomonadati</taxon>
        <taxon>Pseudomonadota</taxon>
        <taxon>Gammaproteobacteria</taxon>
        <taxon>Lysobacterales</taxon>
        <taxon>Rhodanobacteraceae</taxon>
        <taxon>Dokdonella</taxon>
    </lineage>
</organism>
<sequence length="112" mass="11862">MKRFLISFDDGTMRIAEADLPAVDAAARAVVREAKAAGAWIFGGGLLTQQASIVAIDGTVTAGPYPETKAVLGGFSIIEVPTRDEALTWAAKFAAACRCAQEVREIMFDPES</sequence>
<keyword evidence="4" id="KW-1185">Reference proteome</keyword>
<evidence type="ECO:0000256" key="1">
    <source>
        <dbReference type="ARBA" id="ARBA00007689"/>
    </source>
</evidence>
<dbReference type="Proteomes" id="UP000198575">
    <property type="component" value="Unassembled WGS sequence"/>
</dbReference>
<dbReference type="InterPro" id="IPR011008">
    <property type="entry name" value="Dimeric_a/b-barrel"/>
</dbReference>
<reference evidence="3 4" key="1">
    <citation type="submission" date="2016-10" db="EMBL/GenBank/DDBJ databases">
        <authorList>
            <person name="de Groot N.N."/>
        </authorList>
    </citation>
    <scope>NUCLEOTIDE SEQUENCE [LARGE SCALE GENOMIC DNA]</scope>
    <source>
        <strain evidence="3 4">CGMCC 1.7659</strain>
    </source>
</reference>
<evidence type="ECO:0000313" key="3">
    <source>
        <dbReference type="EMBL" id="SFM99987.1"/>
    </source>
</evidence>
<proteinExistence type="inferred from homology"/>
<gene>
    <name evidence="3" type="ORF">SAMN05216289_10239</name>
</gene>
<dbReference type="EMBL" id="FOVF01000002">
    <property type="protein sequence ID" value="SFM99987.1"/>
    <property type="molecule type" value="Genomic_DNA"/>
</dbReference>
<feature type="domain" description="YCII-related" evidence="2">
    <location>
        <begin position="22"/>
        <end position="106"/>
    </location>
</feature>
<evidence type="ECO:0000259" key="2">
    <source>
        <dbReference type="Pfam" id="PF03795"/>
    </source>
</evidence>
<dbReference type="SUPFAM" id="SSF54909">
    <property type="entry name" value="Dimeric alpha+beta barrel"/>
    <property type="match status" value="1"/>
</dbReference>
<evidence type="ECO:0000313" key="4">
    <source>
        <dbReference type="Proteomes" id="UP000198575"/>
    </source>
</evidence>
<accession>A0A1I4VFH9</accession>
<dbReference type="AlphaFoldDB" id="A0A1I4VFH9"/>
<comment type="similarity">
    <text evidence="1">Belongs to the YciI family.</text>
</comment>
<name>A0A1I4VFH9_9GAMM</name>
<dbReference type="Gene3D" id="3.30.70.1060">
    <property type="entry name" value="Dimeric alpha+beta barrel"/>
    <property type="match status" value="1"/>
</dbReference>
<dbReference type="OrthoDB" id="9807535at2"/>
<protein>
    <submittedName>
        <fullName evidence="3">Uncharacterized conserved protein</fullName>
    </submittedName>
</protein>